<organism evidence="1 2">
    <name type="scientific">Flexivirga oryzae</name>
    <dbReference type="NCBI Taxonomy" id="1794944"/>
    <lineage>
        <taxon>Bacteria</taxon>
        <taxon>Bacillati</taxon>
        <taxon>Actinomycetota</taxon>
        <taxon>Actinomycetes</taxon>
        <taxon>Micrococcales</taxon>
        <taxon>Dermacoccaceae</taxon>
        <taxon>Flexivirga</taxon>
    </lineage>
</organism>
<accession>A0A839NAT0</accession>
<dbReference type="Gene3D" id="2.60.120.380">
    <property type="match status" value="3"/>
</dbReference>
<proteinExistence type="predicted"/>
<dbReference type="Gene3D" id="2.60.40.2700">
    <property type="match status" value="2"/>
</dbReference>
<comment type="caution">
    <text evidence="1">The sequence shown here is derived from an EMBL/GenBank/DDBJ whole genome shotgun (WGS) entry which is preliminary data.</text>
</comment>
<dbReference type="Proteomes" id="UP000559182">
    <property type="component" value="Unassembled WGS sequence"/>
</dbReference>
<keyword evidence="2" id="KW-1185">Reference proteome</keyword>
<gene>
    <name evidence="1" type="ORF">FHU39_001696</name>
</gene>
<name>A0A839NAT0_9MICO</name>
<reference evidence="1 2" key="1">
    <citation type="submission" date="2020-08" db="EMBL/GenBank/DDBJ databases">
        <title>Sequencing the genomes of 1000 actinobacteria strains.</title>
        <authorList>
            <person name="Klenk H.-P."/>
        </authorList>
    </citation>
    <scope>NUCLEOTIDE SEQUENCE [LARGE SCALE GENOMIC DNA]</scope>
    <source>
        <strain evidence="1 2">DSM 105369</strain>
    </source>
</reference>
<evidence type="ECO:0000313" key="2">
    <source>
        <dbReference type="Proteomes" id="UP000559182"/>
    </source>
</evidence>
<dbReference type="AlphaFoldDB" id="A0A839NAT0"/>
<sequence length="551" mass="57392">MATANAVALGTTVSGSSLSAGWGDHDYFAYDVPSAGRGKLSLTFPSGLGTGTAYEVAVYDQSGYELYDFYLDGGDWNGKWLAGQATYLPAGRVYVMIYGTDSEASWGQPYQLTVSVAAGVVETEPNTSTASADVESLGRTVSGSSLAAGWGDHDYFAYDVPSAGRGKLSLTFPSGLGTGTAYEVAVYDQSGYELYDFYLDGGDWNGKWLAGQATYLPAGRVYVMIYGTDSEASWGQPYQLTVSVAAGVVETEPNTSTASADVESLGRTVSGSSLAAGWGDHDYFAYDVTSAGRGKLSLTFPSGLGTGTAYEVAVYDQSGDELYDFYLDGGDWNGKSLGAKALALPAGRVYVMIYGTDSEASWGKPYQLTLFRTLTATPTPKISGTAKVGSTLKAVPGAWKPSPVTLSYQWLRNGTAIKGATGASRKVSLADAGKKITVRVTGRKTGYATVSKASAARAIPLLKLTATPTPKISGTAKVGSTLKAVPGAWKPSPVTLSYQWLHSGTAIKGATGASHKVTAADAGKKITVRVTGRKTGYATVSKTSAARVPKG</sequence>
<protein>
    <submittedName>
        <fullName evidence="1">Phage gp37-like protein</fullName>
    </submittedName>
</protein>
<dbReference type="EMBL" id="JACHVQ010000001">
    <property type="protein sequence ID" value="MBB2891712.1"/>
    <property type="molecule type" value="Genomic_DNA"/>
</dbReference>
<dbReference type="RefSeq" id="WP_183319944.1">
    <property type="nucleotide sequence ID" value="NZ_JACHVQ010000001.1"/>
</dbReference>
<evidence type="ECO:0000313" key="1">
    <source>
        <dbReference type="EMBL" id="MBB2891712.1"/>
    </source>
</evidence>